<feature type="region of interest" description="Disordered" evidence="1">
    <location>
        <begin position="452"/>
        <end position="564"/>
    </location>
</feature>
<feature type="compositionally biased region" description="Polar residues" evidence="1">
    <location>
        <begin position="123"/>
        <end position="161"/>
    </location>
</feature>
<feature type="region of interest" description="Disordered" evidence="1">
    <location>
        <begin position="596"/>
        <end position="629"/>
    </location>
</feature>
<feature type="region of interest" description="Disordered" evidence="1">
    <location>
        <begin position="123"/>
        <end position="162"/>
    </location>
</feature>
<feature type="compositionally biased region" description="Polar residues" evidence="1">
    <location>
        <begin position="254"/>
        <end position="264"/>
    </location>
</feature>
<evidence type="ECO:0000256" key="1">
    <source>
        <dbReference type="SAM" id="MobiDB-lite"/>
    </source>
</evidence>
<dbReference type="AlphaFoldDB" id="A0A6M2D2C8"/>
<name>A0A6M2D2C8_RHIMP</name>
<proteinExistence type="predicted"/>
<feature type="compositionally biased region" description="Polar residues" evidence="1">
    <location>
        <begin position="619"/>
        <end position="629"/>
    </location>
</feature>
<evidence type="ECO:0000313" key="2">
    <source>
        <dbReference type="EMBL" id="NOV39367.1"/>
    </source>
</evidence>
<protein>
    <submittedName>
        <fullName evidence="2">Uncharacterized protein</fullName>
    </submittedName>
</protein>
<accession>A0A6M2D2C8</accession>
<feature type="compositionally biased region" description="Polar residues" evidence="1">
    <location>
        <begin position="272"/>
        <end position="285"/>
    </location>
</feature>
<dbReference type="EMBL" id="GHWJ01006630">
    <property type="protein sequence ID" value="NOV39367.1"/>
    <property type="molecule type" value="Transcribed_RNA"/>
</dbReference>
<sequence length="666" mass="70306">MYSKEPWKSTENVHCYHDLYASTCAPCGLPSLEGKSEGGLPHCSGATNAAPSTELARPVLNGSDIIQGSSLSKATSETISPPQALCNEQAAIEGVLIHDGSFLSRAASYCSSPPGRREVYSPESSVAASETQSVGLVEPSQTGHGDNSRTVTNHPASSATPNAIVEPTVVSSRISAPGLVEGSLEELLRDPLAPSLYIAESMSTIGPRNFVPQGLGAEDSCTNASLTEKISLQSSDLNMKYFTELKGKGGCLSPTATAPNQRPTCSLKRTRSPSPSATLSTTVRPSSHAGGDSGTLQQCMSTGLLLRSTSTLCNKPSSSDVQEGKVKRARQGCEAMKVTIGTTATGKAVILRVSGLQKSVQNVLLKLPSDAVTGGNTQTAAVQPMNKQARARNARTKQQEQVASTVASKVRKSKTTEKQNKSPLPPKQNVTRTGFAAVDKLAAIKEALAAPMANESAPNKSNVNARARRQSGRTCPNKKKRQPKKCPIASPKEAKRVLSVKGKGGTPNEQVVPDMGPVLSPTSSDLSSISSKPSKSSFSSTSYNAASSFSTSKTENSRRSNRSFKSAEDYIEAIKNSRFPMKESGSGFPGYHTVLASRPPYKSDKKSTVIAPRRRRTQADTSARPTTEAASATFGAELDQYVSELSASTDVSHYDNVLSELLFSTA</sequence>
<feature type="region of interest" description="Disordered" evidence="1">
    <location>
        <begin position="252"/>
        <end position="295"/>
    </location>
</feature>
<feature type="compositionally biased region" description="Basic residues" evidence="1">
    <location>
        <begin position="466"/>
        <end position="484"/>
    </location>
</feature>
<feature type="compositionally biased region" description="Low complexity" evidence="1">
    <location>
        <begin position="519"/>
        <end position="552"/>
    </location>
</feature>
<feature type="region of interest" description="Disordered" evidence="1">
    <location>
        <begin position="375"/>
        <end position="433"/>
    </location>
</feature>
<reference evidence="2" key="1">
    <citation type="submission" date="2019-09" db="EMBL/GenBank/DDBJ databases">
        <title>Organ-specific transcriptomic study of the physiology of the cattle tick, Rhipicephalus microplus.</title>
        <authorList>
            <person name="Tirloni L."/>
            <person name="Braz G."/>
            <person name="Gandara A.C.P."/>
            <person name="Sabadin G.A."/>
            <person name="da Silva R.M."/>
            <person name="Guizzo M.G."/>
            <person name="Machado J.A."/>
            <person name="Costa E.P."/>
            <person name="Gomes H.F."/>
            <person name="Moraes J."/>
            <person name="Mota M.B.S."/>
            <person name="Mesquita R.D."/>
            <person name="Alvarenga P.H."/>
            <person name="Alves F."/>
            <person name="Seixas A."/>
            <person name="da Fonseca R.N."/>
            <person name="Fogaca A."/>
            <person name="Logullo C."/>
            <person name="Tanaka A."/>
            <person name="Daffre S."/>
            <person name="Termignoni C."/>
            <person name="Vaz I.S.Jr."/>
            <person name="Oliveira P.L."/>
            <person name="Ribeiro J.M."/>
        </authorList>
    </citation>
    <scope>NUCLEOTIDE SEQUENCE</scope>
    <source>
        <strain evidence="2">Porto Alegre</strain>
    </source>
</reference>
<organism evidence="2">
    <name type="scientific">Rhipicephalus microplus</name>
    <name type="common">Cattle tick</name>
    <name type="synonym">Boophilus microplus</name>
    <dbReference type="NCBI Taxonomy" id="6941"/>
    <lineage>
        <taxon>Eukaryota</taxon>
        <taxon>Metazoa</taxon>
        <taxon>Ecdysozoa</taxon>
        <taxon>Arthropoda</taxon>
        <taxon>Chelicerata</taxon>
        <taxon>Arachnida</taxon>
        <taxon>Acari</taxon>
        <taxon>Parasitiformes</taxon>
        <taxon>Ixodida</taxon>
        <taxon>Ixodoidea</taxon>
        <taxon>Ixodidae</taxon>
        <taxon>Rhipicephalinae</taxon>
        <taxon>Rhipicephalus</taxon>
        <taxon>Boophilus</taxon>
    </lineage>
</organism>